<feature type="domain" description="Glyoxal oxidase N-terminal" evidence="2">
    <location>
        <begin position="115"/>
        <end position="472"/>
    </location>
</feature>
<keyword evidence="5" id="KW-1185">Reference proteome</keyword>
<dbReference type="Gene3D" id="2.130.10.80">
    <property type="entry name" value="Galactose oxidase/kelch, beta-propeller"/>
    <property type="match status" value="1"/>
</dbReference>
<dbReference type="SUPFAM" id="SSF50965">
    <property type="entry name" value="Galactose oxidase, central domain"/>
    <property type="match status" value="1"/>
</dbReference>
<dbReference type="Proteomes" id="UP000319731">
    <property type="component" value="Unassembled WGS sequence"/>
</dbReference>
<dbReference type="InterPro" id="IPR013783">
    <property type="entry name" value="Ig-like_fold"/>
</dbReference>
<dbReference type="InterPro" id="IPR037293">
    <property type="entry name" value="Gal_Oxidase_central_sf"/>
</dbReference>
<keyword evidence="1" id="KW-0732">Signal</keyword>
<evidence type="ECO:0000313" key="4">
    <source>
        <dbReference type="EMBL" id="TPX30511.1"/>
    </source>
</evidence>
<protein>
    <recommendedName>
        <fullName evidence="6">Galactose oxidase-like Early set domain-containing protein</fullName>
    </recommendedName>
</protein>
<evidence type="ECO:0008006" key="6">
    <source>
        <dbReference type="Google" id="ProtNLM"/>
    </source>
</evidence>
<reference evidence="4 5" key="1">
    <citation type="journal article" date="2019" name="Sci. Rep.">
        <title>Comparative genomics of chytrid fungi reveal insights into the obligate biotrophic and pathogenic lifestyle of Synchytrium endobioticum.</title>
        <authorList>
            <person name="van de Vossenberg B.T.L.H."/>
            <person name="Warris S."/>
            <person name="Nguyen H.D.T."/>
            <person name="van Gent-Pelzer M.P.E."/>
            <person name="Joly D.L."/>
            <person name="van de Geest H.C."/>
            <person name="Bonants P.J.M."/>
            <person name="Smith D.S."/>
            <person name="Levesque C.A."/>
            <person name="van der Lee T.A.J."/>
        </authorList>
    </citation>
    <scope>NUCLEOTIDE SEQUENCE [LARGE SCALE GENOMIC DNA]</scope>
    <source>
        <strain evidence="4 5">JEL517</strain>
    </source>
</reference>
<dbReference type="Gene3D" id="2.60.40.10">
    <property type="entry name" value="Immunoglobulins"/>
    <property type="match status" value="1"/>
</dbReference>
<dbReference type="PANTHER" id="PTHR32208">
    <property type="entry name" value="SECRETED PROTEIN-RELATED"/>
    <property type="match status" value="1"/>
</dbReference>
<dbReference type="OrthoDB" id="2019572at2759"/>
<proteinExistence type="predicted"/>
<evidence type="ECO:0000313" key="5">
    <source>
        <dbReference type="Proteomes" id="UP000319731"/>
    </source>
</evidence>
<dbReference type="EMBL" id="QEAO01000066">
    <property type="protein sequence ID" value="TPX30511.1"/>
    <property type="molecule type" value="Genomic_DNA"/>
</dbReference>
<dbReference type="InterPro" id="IPR014756">
    <property type="entry name" value="Ig_E-set"/>
</dbReference>
<feature type="domain" description="Galactose oxidase-like Early set" evidence="3">
    <location>
        <begin position="522"/>
        <end position="617"/>
    </location>
</feature>
<sequence length="662" mass="72121">MHMDSAPFHPSLKPFHPRPPHIYLFQLWICFALLASLQPVAAKARFWGLVALQQNVTLSSPGKWEVIGTSDVICIIMALIPGNRLICAERPHPPPYAYNPYTYDNKTGHTELTSEIDLNTGKVTNTHINTSPFCGGPVQAYDGNVLVVGGDNAIVNNTRTDNSTYIGDGRATIRKYNSACVSATGGAPCPVGSWTDMYSMTVQRWYPTVVTLNDGTVIIVGGSGNNLDLHFLNRTQDEPTWEFIPPRPSGPQLLPILRDTWPFNLFPMVYQLPSGRVWVFSGTLAAYIDPVTNTWSNSTLTSLDPWNARPHIYPYTPTGVILPMTIANNYSFTIQMCGGTTRSSVAANLTIPGMGDVLTADQACYQIQPDSPAPQWIPVDVLPVGRVMPDSVLLPDGKILYVNGANSGYAGGGAGFGVARFPVHQADIFDPTAPAGTKWSTGASATVDRMYHSTAVLIADGRVVTGGSEEQNWNDVFTFGIQRIDNDGQIYCNCVFGADCTDPYEYRLEAYSPPYMSIPNPPVIKSTPGQITYGSTFYVELFTDTAAVGMVSMIRYTSVTHSLNTDQRFIELPILSRNTTHLQLRGPPNGYLAPPGNWHLFVVSSAGRPGTAYTVMIARGAATSVASLNPTQNTRTASSSSSRSRSRSYLLTIFLVLMWFGL</sequence>
<dbReference type="PANTHER" id="PTHR32208:SF21">
    <property type="entry name" value="LOW QUALITY PROTEIN: ALDEHYDE OXIDASE GLOX-LIKE"/>
    <property type="match status" value="1"/>
</dbReference>
<name>A0A507BT94_9FUNG</name>
<evidence type="ECO:0000256" key="1">
    <source>
        <dbReference type="ARBA" id="ARBA00022729"/>
    </source>
</evidence>
<dbReference type="SUPFAM" id="SSF81296">
    <property type="entry name" value="E set domains"/>
    <property type="match status" value="1"/>
</dbReference>
<dbReference type="Pfam" id="PF07250">
    <property type="entry name" value="Glyoxal_oxid_N"/>
    <property type="match status" value="1"/>
</dbReference>
<dbReference type="STRING" id="1806994.A0A507BT94"/>
<evidence type="ECO:0000259" key="3">
    <source>
        <dbReference type="Pfam" id="PF09118"/>
    </source>
</evidence>
<accession>A0A507BT94</accession>
<dbReference type="InterPro" id="IPR011043">
    <property type="entry name" value="Gal_Oxase/kelch_b-propeller"/>
</dbReference>
<dbReference type="InterPro" id="IPR009880">
    <property type="entry name" value="Glyoxal_oxidase_N"/>
</dbReference>
<dbReference type="Pfam" id="PF09118">
    <property type="entry name" value="GO-like_E_set"/>
    <property type="match status" value="1"/>
</dbReference>
<gene>
    <name evidence="4" type="ORF">SmJEL517_g05943</name>
</gene>
<organism evidence="4 5">
    <name type="scientific">Synchytrium microbalum</name>
    <dbReference type="NCBI Taxonomy" id="1806994"/>
    <lineage>
        <taxon>Eukaryota</taxon>
        <taxon>Fungi</taxon>
        <taxon>Fungi incertae sedis</taxon>
        <taxon>Chytridiomycota</taxon>
        <taxon>Chytridiomycota incertae sedis</taxon>
        <taxon>Chytridiomycetes</taxon>
        <taxon>Synchytriales</taxon>
        <taxon>Synchytriaceae</taxon>
        <taxon>Synchytrium</taxon>
    </lineage>
</organism>
<dbReference type="InterPro" id="IPR015202">
    <property type="entry name" value="GO-like_E_set"/>
</dbReference>
<dbReference type="CDD" id="cd02851">
    <property type="entry name" value="E_set_GO_C"/>
    <property type="match status" value="1"/>
</dbReference>
<comment type="caution">
    <text evidence="4">The sequence shown here is derived from an EMBL/GenBank/DDBJ whole genome shotgun (WGS) entry which is preliminary data.</text>
</comment>
<dbReference type="AlphaFoldDB" id="A0A507BT94"/>
<dbReference type="GeneID" id="42007166"/>
<evidence type="ECO:0000259" key="2">
    <source>
        <dbReference type="Pfam" id="PF07250"/>
    </source>
</evidence>
<dbReference type="RefSeq" id="XP_031022158.1">
    <property type="nucleotide sequence ID" value="XM_031171869.1"/>
</dbReference>